<dbReference type="AlphaFoldDB" id="A0A1A9WEJ5"/>
<name>A0A1A9WEJ5_9MUSC</name>
<protein>
    <submittedName>
        <fullName evidence="1">Uncharacterized protein</fullName>
    </submittedName>
</protein>
<sequence>MITGGADNLISVISIFGTGTIFIDFSIVNSWPSEFTIRLCKCLITLSALLPNGLPCHPSKSSIFGKYLPLNVLAITTVAKCKDSQTEPSADSPSPTRTYIL</sequence>
<proteinExistence type="predicted"/>
<reference evidence="2" key="1">
    <citation type="submission" date="2014-03" db="EMBL/GenBank/DDBJ databases">
        <authorList>
            <person name="Aksoy S."/>
            <person name="Warren W."/>
            <person name="Wilson R.K."/>
        </authorList>
    </citation>
    <scope>NUCLEOTIDE SEQUENCE [LARGE SCALE GENOMIC DNA]</scope>
    <source>
        <strain evidence="2">IAEA</strain>
    </source>
</reference>
<evidence type="ECO:0000313" key="2">
    <source>
        <dbReference type="Proteomes" id="UP000091820"/>
    </source>
</evidence>
<dbReference type="VEuPathDB" id="VectorBase:GBRI016747"/>
<reference evidence="1" key="2">
    <citation type="submission" date="2020-05" db="UniProtKB">
        <authorList>
            <consortium name="EnsemblMetazoa"/>
        </authorList>
    </citation>
    <scope>IDENTIFICATION</scope>
    <source>
        <strain evidence="1">IAEA</strain>
    </source>
</reference>
<organism evidence="1 2">
    <name type="scientific">Glossina brevipalpis</name>
    <dbReference type="NCBI Taxonomy" id="37001"/>
    <lineage>
        <taxon>Eukaryota</taxon>
        <taxon>Metazoa</taxon>
        <taxon>Ecdysozoa</taxon>
        <taxon>Arthropoda</taxon>
        <taxon>Hexapoda</taxon>
        <taxon>Insecta</taxon>
        <taxon>Pterygota</taxon>
        <taxon>Neoptera</taxon>
        <taxon>Endopterygota</taxon>
        <taxon>Diptera</taxon>
        <taxon>Brachycera</taxon>
        <taxon>Muscomorpha</taxon>
        <taxon>Hippoboscoidea</taxon>
        <taxon>Glossinidae</taxon>
        <taxon>Glossina</taxon>
    </lineage>
</organism>
<evidence type="ECO:0000313" key="1">
    <source>
        <dbReference type="EnsemblMetazoa" id="GBRI016747-PA"/>
    </source>
</evidence>
<dbReference type="Proteomes" id="UP000091820">
    <property type="component" value="Unassembled WGS sequence"/>
</dbReference>
<dbReference type="EnsemblMetazoa" id="GBRI016747-RA">
    <property type="protein sequence ID" value="GBRI016747-PA"/>
    <property type="gene ID" value="GBRI016747"/>
</dbReference>
<keyword evidence="2" id="KW-1185">Reference proteome</keyword>
<accession>A0A1A9WEJ5</accession>